<dbReference type="Gene3D" id="3.30.300.30">
    <property type="match status" value="3"/>
</dbReference>
<dbReference type="GO" id="GO:0005829">
    <property type="term" value="C:cytosol"/>
    <property type="evidence" value="ECO:0007669"/>
    <property type="project" value="TreeGrafter"/>
</dbReference>
<keyword evidence="4" id="KW-0597">Phosphoprotein</keyword>
<keyword evidence="7" id="KW-1185">Reference proteome</keyword>
<dbReference type="Gene3D" id="3.40.50.1820">
    <property type="entry name" value="alpha/beta hydrolase"/>
    <property type="match status" value="2"/>
</dbReference>
<comment type="similarity">
    <text evidence="2">Belongs to the ATP-dependent AMP-binding enzyme family.</text>
</comment>
<dbReference type="NCBIfam" id="TIGR01733">
    <property type="entry name" value="AA-adenyl-dom"/>
    <property type="match status" value="2"/>
</dbReference>
<dbReference type="FunFam" id="3.40.50.980:FF:000001">
    <property type="entry name" value="Non-ribosomal peptide synthetase"/>
    <property type="match status" value="2"/>
</dbReference>
<keyword evidence="3" id="KW-0596">Phosphopantetheine</keyword>
<name>A0A4R4XS46_9PSEU</name>
<dbReference type="Proteomes" id="UP000294947">
    <property type="component" value="Unassembled WGS sequence"/>
</dbReference>
<evidence type="ECO:0000313" key="6">
    <source>
        <dbReference type="EMBL" id="TDD33759.1"/>
    </source>
</evidence>
<dbReference type="InterPro" id="IPR001031">
    <property type="entry name" value="Thioesterase"/>
</dbReference>
<dbReference type="Pfam" id="PF13193">
    <property type="entry name" value="AMP-binding_C"/>
    <property type="match status" value="2"/>
</dbReference>
<reference evidence="6 7" key="1">
    <citation type="submission" date="2019-03" db="EMBL/GenBank/DDBJ databases">
        <title>Draft genome sequences of novel Actinobacteria.</title>
        <authorList>
            <person name="Sahin N."/>
            <person name="Ay H."/>
            <person name="Saygin H."/>
        </authorList>
    </citation>
    <scope>NUCLEOTIDE SEQUENCE [LARGE SCALE GENOMIC DNA]</scope>
    <source>
        <strain evidence="6 7">7K502</strain>
    </source>
</reference>
<dbReference type="CDD" id="cd19540">
    <property type="entry name" value="LCL_NRPS-like"/>
    <property type="match status" value="1"/>
</dbReference>
<dbReference type="InterPro" id="IPR020806">
    <property type="entry name" value="PKS_PP-bd"/>
</dbReference>
<feature type="domain" description="Carrier" evidence="5">
    <location>
        <begin position="2174"/>
        <end position="2249"/>
    </location>
</feature>
<dbReference type="PROSITE" id="PS00455">
    <property type="entry name" value="AMP_BINDING"/>
    <property type="match status" value="2"/>
</dbReference>
<dbReference type="Pfam" id="PF00668">
    <property type="entry name" value="Condensation"/>
    <property type="match status" value="2"/>
</dbReference>
<dbReference type="InterPro" id="IPR025110">
    <property type="entry name" value="AMP-bd_C"/>
</dbReference>
<proteinExistence type="inferred from homology"/>
<evidence type="ECO:0000256" key="3">
    <source>
        <dbReference type="ARBA" id="ARBA00022450"/>
    </source>
</evidence>
<dbReference type="Pfam" id="PF00501">
    <property type="entry name" value="AMP-binding"/>
    <property type="match status" value="2"/>
</dbReference>
<dbReference type="InterPro" id="IPR023213">
    <property type="entry name" value="CAT-like_dom_sf"/>
</dbReference>
<dbReference type="InterPro" id="IPR020845">
    <property type="entry name" value="AMP-binding_CS"/>
</dbReference>
<gene>
    <name evidence="6" type="ORF">E1288_45225</name>
</gene>
<dbReference type="SUPFAM" id="SSF47336">
    <property type="entry name" value="ACP-like"/>
    <property type="match status" value="3"/>
</dbReference>
<dbReference type="InterPro" id="IPR045851">
    <property type="entry name" value="AMP-bd_C_sf"/>
</dbReference>
<dbReference type="Gene3D" id="3.40.50.980">
    <property type="match status" value="4"/>
</dbReference>
<dbReference type="Gene3D" id="1.10.1200.10">
    <property type="entry name" value="ACP-like"/>
    <property type="match status" value="1"/>
</dbReference>
<dbReference type="InterPro" id="IPR036736">
    <property type="entry name" value="ACP-like_sf"/>
</dbReference>
<dbReference type="InterPro" id="IPR000873">
    <property type="entry name" value="AMP-dep_synth/lig_dom"/>
</dbReference>
<dbReference type="FunFam" id="3.40.50.12780:FF:000012">
    <property type="entry name" value="Non-ribosomal peptide synthetase"/>
    <property type="match status" value="2"/>
</dbReference>
<dbReference type="InterPro" id="IPR001242">
    <property type="entry name" value="Condensation_dom"/>
</dbReference>
<accession>A0A4R4XS46</accession>
<dbReference type="Gene3D" id="3.30.559.10">
    <property type="entry name" value="Chloramphenicol acetyltransferase-like domain"/>
    <property type="match status" value="2"/>
</dbReference>
<evidence type="ECO:0000259" key="5">
    <source>
        <dbReference type="PROSITE" id="PS50075"/>
    </source>
</evidence>
<dbReference type="GO" id="GO:0008610">
    <property type="term" value="P:lipid biosynthetic process"/>
    <property type="evidence" value="ECO:0007669"/>
    <property type="project" value="UniProtKB-ARBA"/>
</dbReference>
<dbReference type="OrthoDB" id="2472181at2"/>
<dbReference type="SUPFAM" id="SSF52777">
    <property type="entry name" value="CoA-dependent acyltransferases"/>
    <property type="match status" value="4"/>
</dbReference>
<dbReference type="PROSITE" id="PS50075">
    <property type="entry name" value="CARRIER"/>
    <property type="match status" value="3"/>
</dbReference>
<feature type="domain" description="Carrier" evidence="5">
    <location>
        <begin position="1102"/>
        <end position="1176"/>
    </location>
</feature>
<evidence type="ECO:0000256" key="1">
    <source>
        <dbReference type="ARBA" id="ARBA00001957"/>
    </source>
</evidence>
<dbReference type="GO" id="GO:0044550">
    <property type="term" value="P:secondary metabolite biosynthetic process"/>
    <property type="evidence" value="ECO:0007669"/>
    <property type="project" value="UniProtKB-ARBA"/>
</dbReference>
<evidence type="ECO:0000256" key="4">
    <source>
        <dbReference type="ARBA" id="ARBA00022553"/>
    </source>
</evidence>
<dbReference type="GO" id="GO:0003824">
    <property type="term" value="F:catalytic activity"/>
    <property type="evidence" value="ECO:0007669"/>
    <property type="project" value="InterPro"/>
</dbReference>
<organism evidence="6 7">
    <name type="scientific">Saccharopolyspora elongata</name>
    <dbReference type="NCBI Taxonomy" id="2530387"/>
    <lineage>
        <taxon>Bacteria</taxon>
        <taxon>Bacillati</taxon>
        <taxon>Actinomycetota</taxon>
        <taxon>Actinomycetes</taxon>
        <taxon>Pseudonocardiales</taxon>
        <taxon>Pseudonocardiaceae</taxon>
        <taxon>Saccharopolyspora</taxon>
    </lineage>
</organism>
<dbReference type="CDD" id="cd12116">
    <property type="entry name" value="A_NRPS_Ta1_like"/>
    <property type="match status" value="1"/>
</dbReference>
<dbReference type="FunFam" id="2.30.38.10:FF:000001">
    <property type="entry name" value="Non-ribosomal peptide synthetase PvdI"/>
    <property type="match status" value="2"/>
</dbReference>
<evidence type="ECO:0000313" key="7">
    <source>
        <dbReference type="Proteomes" id="UP000294947"/>
    </source>
</evidence>
<protein>
    <submittedName>
        <fullName evidence="6">Non-ribosomal peptide synthetase</fullName>
    </submittedName>
</protein>
<dbReference type="SUPFAM" id="SSF53474">
    <property type="entry name" value="alpha/beta-Hydrolases"/>
    <property type="match status" value="1"/>
</dbReference>
<evidence type="ECO:0000256" key="2">
    <source>
        <dbReference type="ARBA" id="ARBA00006432"/>
    </source>
</evidence>
<dbReference type="InterPro" id="IPR006162">
    <property type="entry name" value="Ppantetheine_attach_site"/>
</dbReference>
<dbReference type="GO" id="GO:0031177">
    <property type="term" value="F:phosphopantetheine binding"/>
    <property type="evidence" value="ECO:0007669"/>
    <property type="project" value="InterPro"/>
</dbReference>
<dbReference type="Pfam" id="PF00550">
    <property type="entry name" value="PP-binding"/>
    <property type="match status" value="3"/>
</dbReference>
<sequence>MVPVVVVVLDELPVTVNGKLDRRALPVPEFVGRVLSRGPRDFVEEVLCGVFAEVLGVGRVGVDDGFFDLGGHSLLATRLVSRVRGVLGVELGVSDVFDAPTVALLSRRVSGAGRARGGVVRVECRPDRLPLSFAQRRLWFLHCLEGPSATYNIPLVVRLVGEVDEAALVGALRDVVVRHESLRTVFGEVDGVPCQEVLGPEGLDRVWPGVIVSSVDRGRLDGEVARAVRYPFELGGELPVRAELLVLSGGERVLVLVLHHIAADGWSLEPLWRDFADAYVARRDGGAPVWESLPVQYADYTLWQRDLLGDEDDPESVVSRQLGFWQQELAGAPEQLQLPTDRPHPTVASHRGETLVVEWSPDLHARLLHVASACDASLFMVLHAGLAALLTRLNVGEDVVIGSVVAGRTDEALDDLVGFFVNTLVLRVDTSGDPTFRELVRRVRDTDLAAYENQDVPFEHLVDVLKPTRTLTHHPLFQVMLTQQNAPRTELSLPGARGRLLPVNVGAARVDLLVSVDEGVHFESSRTGLALTVEYNTDIFDRSTVESLLSRFRRQLETAVDELDRSIGSFDVVDAAERRQLLTSWNDAAIPLPSSLVLPDLFEQQVARTPDAVALVFEGAELTYRDLNARSNQLARHLVELGVGPEQVVGLAIPRSVEMVVAVLAVLKAGGAYLPIDPAYPADRIEFMLADARPAVVLTSSAVRAALPRTDATCLLVDDLAGQGRSMENVADSERPAPLLPLHPAYMIYTSGSTGVPKGVVGLHAGLANRWRWFSERYPQWRSSTVLARSSLSFLDSATELLGTMLHGGKVVLAGDDVLRDPSGLVRLVAEHGVERVTVVPSLLRVLLDDAYSRSLASVRCWVTSGEALPRALVERHAEVLPDSLLLNLYGSSEASADSLFWEAGDGPVRVGRPVANSRVYVLEGRMRLVPPGVVGELYVAGVGLARGYRGRAGLTADRFVADPFGPAGSRMFRTGDLVRWNHQGELEYLGRADDQVKVRGFRIEPGEIENRLTEHAGIAEAAVVVREDQPGDRRLVAYVVPSSGDEPDVGQVRDFVRAKLPEFMVPAAVVVLDELPMTASGKLNRKSLPKPDFAKSAAGRGPRTPLEAELCGLFGQVLDVATVGVDDNFFDLGGDSISSVQLVSRAKAAGIPMTVQDVFQHKSVAALARAAAPQDPSVPPAAEPQPLLVDLTADEIARVQAEHSRPGEREAAQILPVTPLQEGLLFHALYDEHNSDDYVVQLSLELAGSLDPEALRNAAEALLRRHPNLRAAFWCDDVERPVQVVPGSVALPWQEIDLRHLAADERRAESARLLDAERSHRFDPAAPPLLRFTLIRLGEQSHLLALTNHHLLLDGWSMPVLLRDLFHLYEHGEEDGLPPATPYRDFLAWQAAQDRPAAAAAWRQMLRGLEAPTRIAPNAEVVRAQPRRHQVTFELPPELTESMTALARRRGWTLNTFVRGAWALLLGQLTGSDDVVFGATVAGRPPELPGIEGMVGLFVNTLPVRVRIKAGESVSALLSRMQEDQLRMTRHEHLGLSDIHRLTGHSGLFDSLVLFENFPVDPTMLDSMGGLRVADAHSHTTTHYPLSLVVQGRRLELRLDYRSDVFDRPAIEVLLVRLHALLRMVADDPDRDVADIDVLTAAERERLLVECNATEADLQPESSVCALFEAQAGKSASAEAVVSGMARLTYAELNSRANRLARHLIGLGAGPERVVALAMPRSAEMVVALLAVLKTGGAYLPIDPAHPGERIGHVLDNADPAIVLTTADTARRLPGVSRPLVVLDDGEVRDSLYRLPATDLTDADRPAAPHPLHPAYVIYTSGSSGKPKGVVVPELALRNLLLGMGEALRLDESDRWLAVTTLAFDIAALELLGPLLAGATVVVADDGTVRDPALLTTLIEQEEVSIVQATPSLWRGLIGFCGANFENLTMLSGGEPLPAELLAEMHATGGRVVNVYGPTETTIWSTLAWCDDARPPSIGGPIANTRVYVLDRWLRPTPPGVIGELYVGGTGLARGYWARPGLTAERFVANPFTKPGDPVGSRMYRTGDLVRWNHDGELEYMVRADDQVKVRGFRIEPGEIENTLAAHPGIARAAVVVREDRPGDKRLVAFVVPAAGAQVDGDEVRRFAREFLPEYMVPAAVVALEELPVTANGKLDRKALPAPTFTGGGRSRPPRTRTEVLLCDLFAQVLGVERVGVDDNFFDLGGHSLLATRLVSRIRKDFDVALGVGALFEAPTAADLSRRLDSGDIGSGLDVLLPLRTTGSRRPLFCVHPAGGISWPYAGLLPHLDPEQPVYGLQARDLTEDRSGPIGVEEMASDYLARIRAVQPTGPYRFLGWSFGGIIAHAVATMIQDEGGEVELLALLDSFPAPTDQRELPPPAADRDVRDMFIDVIGADESAAFVLDEQILDRLCRSHARHERAIRQYRPGRFHGDLLLFVAVGERGGGAPEPWRARQAWIPCVNGQIEVHEIDSEHDYLMKPEALSQIGPVVASRLDGLFRQEADLIDLITK</sequence>
<comment type="caution">
    <text evidence="6">The sequence shown here is derived from an EMBL/GenBank/DDBJ whole genome shotgun (WGS) entry which is preliminary data.</text>
</comment>
<dbReference type="Gene3D" id="3.30.559.30">
    <property type="entry name" value="Nonribosomal peptide synthetase, condensation domain"/>
    <property type="match status" value="2"/>
</dbReference>
<dbReference type="SUPFAM" id="SSF56801">
    <property type="entry name" value="Acetyl-CoA synthetase-like"/>
    <property type="match status" value="3"/>
</dbReference>
<dbReference type="CDD" id="cd19543">
    <property type="entry name" value="DCL_NRPS"/>
    <property type="match status" value="1"/>
</dbReference>
<dbReference type="PROSITE" id="PS00012">
    <property type="entry name" value="PHOSPHOPANTETHEINE"/>
    <property type="match status" value="3"/>
</dbReference>
<dbReference type="PANTHER" id="PTHR45527:SF1">
    <property type="entry name" value="FATTY ACID SYNTHASE"/>
    <property type="match status" value="1"/>
</dbReference>
<dbReference type="FunFam" id="3.30.300.30:FF:000010">
    <property type="entry name" value="Enterobactin synthetase component F"/>
    <property type="match status" value="2"/>
</dbReference>
<dbReference type="InterPro" id="IPR009081">
    <property type="entry name" value="PP-bd_ACP"/>
</dbReference>
<dbReference type="Gene3D" id="2.30.38.10">
    <property type="entry name" value="Luciferase, Domain 3"/>
    <property type="match status" value="2"/>
</dbReference>
<dbReference type="CDD" id="cd05930">
    <property type="entry name" value="A_NRPS"/>
    <property type="match status" value="1"/>
</dbReference>
<feature type="domain" description="Carrier" evidence="5">
    <location>
        <begin position="38"/>
        <end position="113"/>
    </location>
</feature>
<dbReference type="FunFam" id="1.10.1200.10:FF:000005">
    <property type="entry name" value="Nonribosomal peptide synthetase 1"/>
    <property type="match status" value="1"/>
</dbReference>
<dbReference type="InterPro" id="IPR029058">
    <property type="entry name" value="AB_hydrolase_fold"/>
</dbReference>
<dbReference type="GO" id="GO:0072330">
    <property type="term" value="P:monocarboxylic acid biosynthetic process"/>
    <property type="evidence" value="ECO:0007669"/>
    <property type="project" value="UniProtKB-ARBA"/>
</dbReference>
<dbReference type="SMART" id="SM00823">
    <property type="entry name" value="PKS_PP"/>
    <property type="match status" value="3"/>
</dbReference>
<dbReference type="InterPro" id="IPR010071">
    <property type="entry name" value="AA_adenyl_dom"/>
</dbReference>
<dbReference type="PANTHER" id="PTHR45527">
    <property type="entry name" value="NONRIBOSOMAL PEPTIDE SYNTHETASE"/>
    <property type="match status" value="1"/>
</dbReference>
<dbReference type="FunFam" id="1.10.1200.10:FF:000016">
    <property type="entry name" value="Non-ribosomal peptide synthase"/>
    <property type="match status" value="2"/>
</dbReference>
<dbReference type="GO" id="GO:0043041">
    <property type="term" value="P:amino acid activation for nonribosomal peptide biosynthetic process"/>
    <property type="evidence" value="ECO:0007669"/>
    <property type="project" value="TreeGrafter"/>
</dbReference>
<dbReference type="EMBL" id="SMKW01000158">
    <property type="protein sequence ID" value="TDD33759.1"/>
    <property type="molecule type" value="Genomic_DNA"/>
</dbReference>
<dbReference type="Pfam" id="PF00975">
    <property type="entry name" value="Thioesterase"/>
    <property type="match status" value="1"/>
</dbReference>
<comment type="cofactor">
    <cofactor evidence="1">
        <name>pantetheine 4'-phosphate</name>
        <dbReference type="ChEBI" id="CHEBI:47942"/>
    </cofactor>
</comment>